<dbReference type="InterPro" id="IPR001030">
    <property type="entry name" value="Acoase/IPM_deHydtase_lsu_aba"/>
</dbReference>
<dbReference type="InterPro" id="IPR015931">
    <property type="entry name" value="Acnase/IPM_dHydase_lsu_aba_1/3"/>
</dbReference>
<evidence type="ECO:0000256" key="7">
    <source>
        <dbReference type="ARBA" id="ARBA00023239"/>
    </source>
</evidence>
<dbReference type="InterPro" id="IPR036008">
    <property type="entry name" value="Aconitase_4Fe-4S_dom"/>
</dbReference>
<sequence>MGRTIAEKILSDHCQREVRAGEIVVCDLDFLMAQDGTAPLAISSFEKMGAQRVFDPQKMALVIDHNSPSPLESVSNLHALMRKFAAEQGVFLYDVGEGICHQLVPERGHITCGDLVIGADSHTCTYGALNLFSTGVGSTDLAAAMMTGKLWFKVPESIRIILRGKLPPGVYAKDLILHLIGKFTADGATCRAVEFSGQLVADLSIEARFTIANMVVEMGAKAGIFEADERALQWVTERCPRTPRVIAPDPDAYYLQTMELDVTQLSPQVAKPHQVDRVVAVDEVAVVRIDQAVLGTCTNGRLEDLEVAAAILKDRKVYPEVRFIVVPASRYVLLEAISKGIIEILITAGAALVAPGCGPCVGTHAGIPSMTGSPVFIEFRKKMGAKDLAITAPSPASRKTRGACSREDHQPKFSPAPRNTPGPIPSLK</sequence>
<evidence type="ECO:0000256" key="2">
    <source>
        <dbReference type="ARBA" id="ARBA00007185"/>
    </source>
</evidence>
<dbReference type="NCBIfam" id="NF001614">
    <property type="entry name" value="PRK00402.1"/>
    <property type="match status" value="1"/>
</dbReference>
<dbReference type="EMBL" id="BLRZ01000083">
    <property type="protein sequence ID" value="GFP30614.1"/>
    <property type="molecule type" value="Genomic_DNA"/>
</dbReference>
<dbReference type="InterPro" id="IPR018136">
    <property type="entry name" value="Aconitase_4Fe-4S_BS"/>
</dbReference>
<dbReference type="PROSITE" id="PS00450">
    <property type="entry name" value="ACONITASE_1"/>
    <property type="match status" value="1"/>
</dbReference>
<keyword evidence="11" id="KW-1185">Reference proteome</keyword>
<protein>
    <submittedName>
        <fullName evidence="10">3-isopropylmalate/(R)-2-methylmalate dehydratase large subunit</fullName>
    </submittedName>
</protein>
<keyword evidence="6" id="KW-0411">Iron-sulfur</keyword>
<dbReference type="Proteomes" id="UP000588083">
    <property type="component" value="Unassembled WGS sequence"/>
</dbReference>
<accession>A0A6V8PFZ8</accession>
<keyword evidence="7" id="KW-0456">Lyase</keyword>
<dbReference type="GO" id="GO:0003861">
    <property type="term" value="F:3-isopropylmalate dehydratase activity"/>
    <property type="evidence" value="ECO:0007669"/>
    <property type="project" value="InterPro"/>
</dbReference>
<dbReference type="PRINTS" id="PR00415">
    <property type="entry name" value="ACONITASE"/>
</dbReference>
<dbReference type="InterPro" id="IPR050067">
    <property type="entry name" value="IPM_dehydratase_rel_enz"/>
</dbReference>
<feature type="region of interest" description="Disordered" evidence="8">
    <location>
        <begin position="390"/>
        <end position="428"/>
    </location>
</feature>
<feature type="compositionally biased region" description="Pro residues" evidence="8">
    <location>
        <begin position="418"/>
        <end position="428"/>
    </location>
</feature>
<dbReference type="PROSITE" id="PS01244">
    <property type="entry name" value="ACONITASE_2"/>
    <property type="match status" value="1"/>
</dbReference>
<dbReference type="GO" id="GO:0046872">
    <property type="term" value="F:metal ion binding"/>
    <property type="evidence" value="ECO:0007669"/>
    <property type="project" value="UniProtKB-KW"/>
</dbReference>
<evidence type="ECO:0000256" key="1">
    <source>
        <dbReference type="ARBA" id="ARBA00001966"/>
    </source>
</evidence>
<dbReference type="InterPro" id="IPR006251">
    <property type="entry name" value="Homoacnase/IPMdehydase_lsu"/>
</dbReference>
<name>A0A6V8PFZ8_9ACTN</name>
<evidence type="ECO:0000259" key="9">
    <source>
        <dbReference type="Pfam" id="PF00330"/>
    </source>
</evidence>
<organism evidence="10 11">
    <name type="scientific">Candidatus Hakubella thermalkaliphila</name>
    <dbReference type="NCBI Taxonomy" id="2754717"/>
    <lineage>
        <taxon>Bacteria</taxon>
        <taxon>Bacillati</taxon>
        <taxon>Actinomycetota</taxon>
        <taxon>Actinomycetota incertae sedis</taxon>
        <taxon>Candidatus Hakubellales</taxon>
        <taxon>Candidatus Hakubellaceae</taxon>
        <taxon>Candidatus Hakubella</taxon>
    </lineage>
</organism>
<evidence type="ECO:0000256" key="5">
    <source>
        <dbReference type="ARBA" id="ARBA00023004"/>
    </source>
</evidence>
<evidence type="ECO:0000313" key="11">
    <source>
        <dbReference type="Proteomes" id="UP000588083"/>
    </source>
</evidence>
<keyword evidence="4" id="KW-0479">Metal-binding</keyword>
<evidence type="ECO:0000256" key="3">
    <source>
        <dbReference type="ARBA" id="ARBA00022485"/>
    </source>
</evidence>
<evidence type="ECO:0000313" key="10">
    <source>
        <dbReference type="EMBL" id="GFP30614.1"/>
    </source>
</evidence>
<dbReference type="Gene3D" id="3.30.499.10">
    <property type="entry name" value="Aconitase, domain 3"/>
    <property type="match status" value="2"/>
</dbReference>
<proteinExistence type="inferred from homology"/>
<dbReference type="NCBIfam" id="TIGR02086">
    <property type="entry name" value="IPMI_arch"/>
    <property type="match status" value="1"/>
</dbReference>
<comment type="cofactor">
    <cofactor evidence="1">
        <name>[4Fe-4S] cluster</name>
        <dbReference type="ChEBI" id="CHEBI:49883"/>
    </cofactor>
</comment>
<dbReference type="PANTHER" id="PTHR43822:SF2">
    <property type="entry name" value="HOMOACONITASE, MITOCHONDRIAL"/>
    <property type="match status" value="1"/>
</dbReference>
<evidence type="ECO:0000256" key="4">
    <source>
        <dbReference type="ARBA" id="ARBA00022723"/>
    </source>
</evidence>
<dbReference type="NCBIfam" id="TIGR01343">
    <property type="entry name" value="hacA_fam"/>
    <property type="match status" value="1"/>
</dbReference>
<dbReference type="PANTHER" id="PTHR43822">
    <property type="entry name" value="HOMOACONITASE, MITOCHONDRIAL-RELATED"/>
    <property type="match status" value="1"/>
</dbReference>
<gene>
    <name evidence="10" type="ORF">HKBW3S34_01534</name>
</gene>
<keyword evidence="3" id="KW-0004">4Fe-4S</keyword>
<dbReference type="Pfam" id="PF00330">
    <property type="entry name" value="Aconitase"/>
    <property type="match status" value="2"/>
</dbReference>
<comment type="similarity">
    <text evidence="2">Belongs to the aconitase/IPM isomerase family.</text>
</comment>
<feature type="domain" description="Aconitase/3-isopropylmalate dehydratase large subunit alpha/beta/alpha" evidence="9">
    <location>
        <begin position="287"/>
        <end position="365"/>
    </location>
</feature>
<evidence type="ECO:0000256" key="8">
    <source>
        <dbReference type="SAM" id="MobiDB-lite"/>
    </source>
</evidence>
<dbReference type="SUPFAM" id="SSF53732">
    <property type="entry name" value="Aconitase iron-sulfur domain"/>
    <property type="match status" value="1"/>
</dbReference>
<dbReference type="GO" id="GO:0009098">
    <property type="term" value="P:L-leucine biosynthetic process"/>
    <property type="evidence" value="ECO:0007669"/>
    <property type="project" value="InterPro"/>
</dbReference>
<dbReference type="AlphaFoldDB" id="A0A6V8PFZ8"/>
<evidence type="ECO:0000256" key="6">
    <source>
        <dbReference type="ARBA" id="ARBA00023014"/>
    </source>
</evidence>
<keyword evidence="5" id="KW-0408">Iron</keyword>
<comment type="caution">
    <text evidence="10">The sequence shown here is derived from an EMBL/GenBank/DDBJ whole genome shotgun (WGS) entry which is preliminary data.</text>
</comment>
<dbReference type="GO" id="GO:0051539">
    <property type="term" value="F:4 iron, 4 sulfur cluster binding"/>
    <property type="evidence" value="ECO:0007669"/>
    <property type="project" value="UniProtKB-KW"/>
</dbReference>
<feature type="domain" description="Aconitase/3-isopropylmalate dehydratase large subunit alpha/beta/alpha" evidence="9">
    <location>
        <begin position="7"/>
        <end position="284"/>
    </location>
</feature>
<dbReference type="InterPro" id="IPR011826">
    <property type="entry name" value="HAcnase/IPMdehydase_lsu_prok"/>
</dbReference>
<reference evidence="10 11" key="1">
    <citation type="journal article" date="2020" name="Front. Microbiol.">
        <title>Single-cell genomics of novel Actinobacteria with the Wood-Ljungdahl pathway discovered in a serpentinizing system.</title>
        <authorList>
            <person name="Merino N."/>
            <person name="Kawai M."/>
            <person name="Boyd E.S."/>
            <person name="Colman D.R."/>
            <person name="McGlynn S.E."/>
            <person name="Nealson K.H."/>
            <person name="Kurokawa K."/>
            <person name="Hongoh Y."/>
        </authorList>
    </citation>
    <scope>NUCLEOTIDE SEQUENCE [LARGE SCALE GENOMIC DNA]</scope>
    <source>
        <strain evidence="10 11">S34</strain>
    </source>
</reference>
<dbReference type="UniPathway" id="UPA00946"/>